<feature type="transmembrane region" description="Helical" evidence="14">
    <location>
        <begin position="106"/>
        <end position="129"/>
    </location>
</feature>
<feature type="transmembrane region" description="Helical" evidence="14">
    <location>
        <begin position="20"/>
        <end position="43"/>
    </location>
</feature>
<evidence type="ECO:0000256" key="12">
    <source>
        <dbReference type="ARBA" id="ARBA00040080"/>
    </source>
</evidence>
<protein>
    <recommendedName>
        <fullName evidence="12">High-affinity zinc uptake system membrane protein ZnuB</fullName>
    </recommendedName>
</protein>
<comment type="subcellular location">
    <subcellularLocation>
        <location evidence="2 13">Cell membrane</location>
        <topology evidence="2 13">Multi-pass membrane protein</topology>
    </subcellularLocation>
</comment>
<dbReference type="EMBL" id="BMGC01000012">
    <property type="protein sequence ID" value="GGB32101.1"/>
    <property type="molecule type" value="Genomic_DNA"/>
</dbReference>
<keyword evidence="7" id="KW-0862">Zinc</keyword>
<dbReference type="Gene3D" id="1.10.3470.10">
    <property type="entry name" value="ABC transporter involved in vitamin B12 uptake, BtuC"/>
    <property type="match status" value="1"/>
</dbReference>
<evidence type="ECO:0000256" key="7">
    <source>
        <dbReference type="ARBA" id="ARBA00022833"/>
    </source>
</evidence>
<evidence type="ECO:0000256" key="11">
    <source>
        <dbReference type="ARBA" id="ARBA00023136"/>
    </source>
</evidence>
<feature type="transmembrane region" description="Helical" evidence="14">
    <location>
        <begin position="149"/>
        <end position="167"/>
    </location>
</feature>
<evidence type="ECO:0000256" key="14">
    <source>
        <dbReference type="SAM" id="Phobius"/>
    </source>
</evidence>
<evidence type="ECO:0000256" key="4">
    <source>
        <dbReference type="ARBA" id="ARBA00022448"/>
    </source>
</evidence>
<dbReference type="RefSeq" id="WP_229742422.1">
    <property type="nucleotide sequence ID" value="NZ_BMGC01000012.1"/>
</dbReference>
<reference evidence="15" key="1">
    <citation type="journal article" date="2014" name="Int. J. Syst. Evol. Microbiol.">
        <title>Complete genome sequence of Corynebacterium casei LMG S-19264T (=DSM 44701T), isolated from a smear-ripened cheese.</title>
        <authorList>
            <consortium name="US DOE Joint Genome Institute (JGI-PGF)"/>
            <person name="Walter F."/>
            <person name="Albersmeier A."/>
            <person name="Kalinowski J."/>
            <person name="Ruckert C."/>
        </authorList>
    </citation>
    <scope>NUCLEOTIDE SEQUENCE</scope>
    <source>
        <strain evidence="15">CGMCC 1.12827</strain>
    </source>
</reference>
<comment type="caution">
    <text evidence="15">The sequence shown here is derived from an EMBL/GenBank/DDBJ whole genome shotgun (WGS) entry which is preliminary data.</text>
</comment>
<evidence type="ECO:0000256" key="6">
    <source>
        <dbReference type="ARBA" id="ARBA00022692"/>
    </source>
</evidence>
<dbReference type="PANTHER" id="PTHR30477">
    <property type="entry name" value="ABC-TRANSPORTER METAL-BINDING PROTEIN"/>
    <property type="match status" value="1"/>
</dbReference>
<organism evidence="15 16">
    <name type="scientific">Gordonia jinhuaensis</name>
    <dbReference type="NCBI Taxonomy" id="1517702"/>
    <lineage>
        <taxon>Bacteria</taxon>
        <taxon>Bacillati</taxon>
        <taxon>Actinomycetota</taxon>
        <taxon>Actinomycetes</taxon>
        <taxon>Mycobacteriales</taxon>
        <taxon>Gordoniaceae</taxon>
        <taxon>Gordonia</taxon>
    </lineage>
</organism>
<evidence type="ECO:0000256" key="8">
    <source>
        <dbReference type="ARBA" id="ARBA00022906"/>
    </source>
</evidence>
<feature type="transmembrane region" description="Helical" evidence="14">
    <location>
        <begin position="75"/>
        <end position="94"/>
    </location>
</feature>
<keyword evidence="5" id="KW-1003">Cell membrane</keyword>
<dbReference type="GO" id="GO:0006829">
    <property type="term" value="P:zinc ion transport"/>
    <property type="evidence" value="ECO:0007669"/>
    <property type="project" value="UniProtKB-KW"/>
</dbReference>
<dbReference type="GO" id="GO:0043190">
    <property type="term" value="C:ATP-binding cassette (ABC) transporter complex"/>
    <property type="evidence" value="ECO:0007669"/>
    <property type="project" value="InterPro"/>
</dbReference>
<keyword evidence="16" id="KW-1185">Reference proteome</keyword>
<keyword evidence="10" id="KW-0406">Ion transport</keyword>
<accession>A0A916WT26</accession>
<dbReference type="PANTHER" id="PTHR30477:SF23">
    <property type="entry name" value="HIGH-AFFINITY ZINC UPTAKE SYSTEM MEMBRANE PROTEIN ZNUB"/>
    <property type="match status" value="1"/>
</dbReference>
<feature type="transmembrane region" description="Helical" evidence="14">
    <location>
        <begin position="261"/>
        <end position="279"/>
    </location>
</feature>
<dbReference type="AlphaFoldDB" id="A0A916WT26"/>
<comment type="function">
    <text evidence="1">Involved in the high-affinity zinc uptake transport system.</text>
</comment>
<dbReference type="GO" id="GO:0055085">
    <property type="term" value="P:transmembrane transport"/>
    <property type="evidence" value="ECO:0007669"/>
    <property type="project" value="InterPro"/>
</dbReference>
<evidence type="ECO:0000256" key="10">
    <source>
        <dbReference type="ARBA" id="ARBA00023065"/>
    </source>
</evidence>
<dbReference type="Pfam" id="PF00950">
    <property type="entry name" value="ABC-3"/>
    <property type="match status" value="1"/>
</dbReference>
<feature type="transmembrane region" description="Helical" evidence="14">
    <location>
        <begin position="236"/>
        <end position="255"/>
    </location>
</feature>
<keyword evidence="4 13" id="KW-0813">Transport</keyword>
<evidence type="ECO:0000256" key="2">
    <source>
        <dbReference type="ARBA" id="ARBA00004651"/>
    </source>
</evidence>
<dbReference type="InterPro" id="IPR001626">
    <property type="entry name" value="ABC_TroCD"/>
</dbReference>
<keyword evidence="6 13" id="KW-0812">Transmembrane</keyword>
<proteinExistence type="inferred from homology"/>
<keyword evidence="9 14" id="KW-1133">Transmembrane helix</keyword>
<dbReference type="SUPFAM" id="SSF81345">
    <property type="entry name" value="ABC transporter involved in vitamin B12 uptake, BtuC"/>
    <property type="match status" value="1"/>
</dbReference>
<evidence type="ECO:0000256" key="5">
    <source>
        <dbReference type="ARBA" id="ARBA00022475"/>
    </source>
</evidence>
<dbReference type="GO" id="GO:0010043">
    <property type="term" value="P:response to zinc ion"/>
    <property type="evidence" value="ECO:0007669"/>
    <property type="project" value="TreeGrafter"/>
</dbReference>
<evidence type="ECO:0000313" key="16">
    <source>
        <dbReference type="Proteomes" id="UP000621454"/>
    </source>
</evidence>
<dbReference type="Proteomes" id="UP000621454">
    <property type="component" value="Unassembled WGS sequence"/>
</dbReference>
<keyword evidence="8" id="KW-0864">Zinc transport</keyword>
<evidence type="ECO:0000256" key="3">
    <source>
        <dbReference type="ARBA" id="ARBA00008034"/>
    </source>
</evidence>
<dbReference type="InterPro" id="IPR037294">
    <property type="entry name" value="ABC_BtuC-like"/>
</dbReference>
<gene>
    <name evidence="15" type="ORF">GCM10011489_20370</name>
</gene>
<evidence type="ECO:0000256" key="13">
    <source>
        <dbReference type="RuleBase" id="RU003943"/>
    </source>
</evidence>
<comment type="similarity">
    <text evidence="3 13">Belongs to the ABC-3 integral membrane protein family.</text>
</comment>
<reference evidence="15" key="2">
    <citation type="submission" date="2020-09" db="EMBL/GenBank/DDBJ databases">
        <authorList>
            <person name="Sun Q."/>
            <person name="Zhou Y."/>
        </authorList>
    </citation>
    <scope>NUCLEOTIDE SEQUENCE</scope>
    <source>
        <strain evidence="15">CGMCC 1.12827</strain>
    </source>
</reference>
<keyword evidence="11 14" id="KW-0472">Membrane</keyword>
<sequence>MNPVFGPNLVDDIRQMFEFHFMVNALRAGTIVALVAGPIGYLMVLRRQSFAGHTLSVIGFPGAAGATWLGLNATAGYFTFCIAGAIIIALFSGSRSSSPSGQGDSALIGVVQAFALACGFLFISLYHGYLEGMNTLLFGSITGIADSQVVVLAVSAVIALVVVALIWRRVVFSSVDPVVAATRGVNERLTSVVFLVLLAIAVAGTSQITGSLLTFALLIAPAAAAARLTGRPGLGAILATVIALVVVWAGETAAYYSPYPIGFWVSTFAFAAFLLALIYRGVLDARGRRAVGRRRESVTGALG</sequence>
<name>A0A916WT26_9ACTN</name>
<feature type="transmembrane region" description="Helical" evidence="14">
    <location>
        <begin position="188"/>
        <end position="206"/>
    </location>
</feature>
<evidence type="ECO:0000256" key="1">
    <source>
        <dbReference type="ARBA" id="ARBA00002313"/>
    </source>
</evidence>
<evidence type="ECO:0000313" key="15">
    <source>
        <dbReference type="EMBL" id="GGB32101.1"/>
    </source>
</evidence>
<evidence type="ECO:0000256" key="9">
    <source>
        <dbReference type="ARBA" id="ARBA00022989"/>
    </source>
</evidence>